<comment type="caution">
    <text evidence="10">The sequence shown here is derived from an EMBL/GenBank/DDBJ whole genome shotgun (WGS) entry which is preliminary data.</text>
</comment>
<name>A0A2A2LNV4_9BILA</name>
<keyword evidence="4 8" id="KW-0812">Transmembrane</keyword>
<dbReference type="STRING" id="2018661.A0A2A2LNV4"/>
<comment type="similarity">
    <text evidence="2">Belongs to the ammonia transporter channel (TC 1.A.11.2) family.</text>
</comment>
<keyword evidence="3" id="KW-0813">Transport</keyword>
<dbReference type="AlphaFoldDB" id="A0A2A2LNV4"/>
<feature type="domain" description="Ammonium transporter AmtB-like" evidence="9">
    <location>
        <begin position="1"/>
        <end position="167"/>
    </location>
</feature>
<keyword evidence="11" id="KW-1185">Reference proteome</keyword>
<keyword evidence="5 8" id="KW-1133">Transmembrane helix</keyword>
<protein>
    <recommendedName>
        <fullName evidence="9">Ammonium transporter AmtB-like domain-containing protein</fullName>
    </recommendedName>
</protein>
<evidence type="ECO:0000256" key="2">
    <source>
        <dbReference type="ARBA" id="ARBA00005887"/>
    </source>
</evidence>
<organism evidence="10 11">
    <name type="scientific">Diploscapter pachys</name>
    <dbReference type="NCBI Taxonomy" id="2018661"/>
    <lineage>
        <taxon>Eukaryota</taxon>
        <taxon>Metazoa</taxon>
        <taxon>Ecdysozoa</taxon>
        <taxon>Nematoda</taxon>
        <taxon>Chromadorea</taxon>
        <taxon>Rhabditida</taxon>
        <taxon>Rhabditina</taxon>
        <taxon>Rhabditomorpha</taxon>
        <taxon>Rhabditoidea</taxon>
        <taxon>Rhabditidae</taxon>
        <taxon>Diploscapter</taxon>
    </lineage>
</organism>
<dbReference type="GO" id="GO:0097272">
    <property type="term" value="P:ammonium homeostasis"/>
    <property type="evidence" value="ECO:0007669"/>
    <property type="project" value="TreeGrafter"/>
</dbReference>
<evidence type="ECO:0000259" key="9">
    <source>
        <dbReference type="Pfam" id="PF00909"/>
    </source>
</evidence>
<dbReference type="Proteomes" id="UP000218231">
    <property type="component" value="Unassembled WGS sequence"/>
</dbReference>
<dbReference type="GO" id="GO:0005886">
    <property type="term" value="C:plasma membrane"/>
    <property type="evidence" value="ECO:0007669"/>
    <property type="project" value="TreeGrafter"/>
</dbReference>
<feature type="transmembrane region" description="Helical" evidence="8">
    <location>
        <begin position="21"/>
        <end position="40"/>
    </location>
</feature>
<keyword evidence="7" id="KW-0924">Ammonia transport</keyword>
<dbReference type="SUPFAM" id="SSF111352">
    <property type="entry name" value="Ammonium transporter"/>
    <property type="match status" value="1"/>
</dbReference>
<dbReference type="Pfam" id="PF00909">
    <property type="entry name" value="Ammonium_transp"/>
    <property type="match status" value="1"/>
</dbReference>
<evidence type="ECO:0000256" key="3">
    <source>
        <dbReference type="ARBA" id="ARBA00022448"/>
    </source>
</evidence>
<proteinExistence type="inferred from homology"/>
<evidence type="ECO:0000313" key="10">
    <source>
        <dbReference type="EMBL" id="PAV87923.1"/>
    </source>
</evidence>
<comment type="subcellular location">
    <subcellularLocation>
        <location evidence="1">Membrane</location>
        <topology evidence="1">Multi-pass membrane protein</topology>
    </subcellularLocation>
</comment>
<dbReference type="GO" id="GO:0008519">
    <property type="term" value="F:ammonium channel activity"/>
    <property type="evidence" value="ECO:0007669"/>
    <property type="project" value="InterPro"/>
</dbReference>
<keyword evidence="6 8" id="KW-0472">Membrane</keyword>
<dbReference type="PANTHER" id="PTHR11730">
    <property type="entry name" value="AMMONIUM TRANSPORTER"/>
    <property type="match status" value="1"/>
</dbReference>
<dbReference type="InterPro" id="IPR029020">
    <property type="entry name" value="Ammonium/urea_transptr"/>
</dbReference>
<evidence type="ECO:0000313" key="11">
    <source>
        <dbReference type="Proteomes" id="UP000218231"/>
    </source>
</evidence>
<sequence>MGPRIGRFNEDNSESLELKGHSVPFTALGGFILMFGFLAFNGGSTGAISPEGTGNTVALAMTNTILCGSFAALTCLFIFYVRRGKLSLLLSINAALAGMVAACAGCDASQPWTTAITGSGAAIMYILLSNAIVKFKIDDPLDAFAVHFGGGSWGLITTCFLRDDGILPAIFTNGHVGHAFLIGKLRIPAEIEVKGLDIYMHGESAYPLHAYGHGWDDVEAVRKMTAAKKLSNGPVPELSLEQLASAYEASTLGNEDRKKSVYHNPQHYEHPEFHHKGFKKIVPKPTSRAAVIRE</sequence>
<feature type="transmembrane region" description="Helical" evidence="8">
    <location>
        <begin position="111"/>
        <end position="128"/>
    </location>
</feature>
<dbReference type="InterPro" id="IPR024041">
    <property type="entry name" value="NH4_transpt_AmtB-like_dom"/>
</dbReference>
<evidence type="ECO:0000256" key="4">
    <source>
        <dbReference type="ARBA" id="ARBA00022692"/>
    </source>
</evidence>
<evidence type="ECO:0000256" key="7">
    <source>
        <dbReference type="ARBA" id="ARBA00023177"/>
    </source>
</evidence>
<evidence type="ECO:0000256" key="1">
    <source>
        <dbReference type="ARBA" id="ARBA00004141"/>
    </source>
</evidence>
<evidence type="ECO:0000256" key="5">
    <source>
        <dbReference type="ARBA" id="ARBA00022989"/>
    </source>
</evidence>
<dbReference type="OrthoDB" id="534912at2759"/>
<gene>
    <name evidence="10" type="ORF">WR25_03700</name>
</gene>
<dbReference type="EMBL" id="LIAE01006538">
    <property type="protein sequence ID" value="PAV87923.1"/>
    <property type="molecule type" value="Genomic_DNA"/>
</dbReference>
<feature type="transmembrane region" description="Helical" evidence="8">
    <location>
        <begin position="88"/>
        <end position="105"/>
    </location>
</feature>
<evidence type="ECO:0000256" key="8">
    <source>
        <dbReference type="SAM" id="Phobius"/>
    </source>
</evidence>
<dbReference type="PANTHER" id="PTHR11730:SF6">
    <property type="entry name" value="AMMONIUM TRANSPORTER"/>
    <property type="match status" value="1"/>
</dbReference>
<dbReference type="Gene3D" id="1.10.3430.10">
    <property type="entry name" value="Ammonium transporter AmtB like domains"/>
    <property type="match status" value="1"/>
</dbReference>
<feature type="transmembrane region" description="Helical" evidence="8">
    <location>
        <begin position="60"/>
        <end position="81"/>
    </location>
</feature>
<accession>A0A2A2LNV4</accession>
<reference evidence="10 11" key="1">
    <citation type="journal article" date="2017" name="Curr. Biol.">
        <title>Genome architecture and evolution of a unichromosomal asexual nematode.</title>
        <authorList>
            <person name="Fradin H."/>
            <person name="Zegar C."/>
            <person name="Gutwein M."/>
            <person name="Lucas J."/>
            <person name="Kovtun M."/>
            <person name="Corcoran D."/>
            <person name="Baugh L.R."/>
            <person name="Kiontke K."/>
            <person name="Gunsalus K."/>
            <person name="Fitch D.H."/>
            <person name="Piano F."/>
        </authorList>
    </citation>
    <scope>NUCLEOTIDE SEQUENCE [LARGE SCALE GENOMIC DNA]</scope>
    <source>
        <strain evidence="10">PF1309</strain>
    </source>
</reference>
<evidence type="ECO:0000256" key="6">
    <source>
        <dbReference type="ARBA" id="ARBA00023136"/>
    </source>
</evidence>